<dbReference type="EMBL" id="JBHSNW010000012">
    <property type="protein sequence ID" value="MFC5818129.1"/>
    <property type="molecule type" value="Genomic_DNA"/>
</dbReference>
<dbReference type="Proteomes" id="UP001596096">
    <property type="component" value="Unassembled WGS sequence"/>
</dbReference>
<gene>
    <name evidence="2" type="ORF">ACFPUY_23750</name>
</gene>
<dbReference type="InterPro" id="IPR010699">
    <property type="entry name" value="DUF1275"/>
</dbReference>
<proteinExistence type="predicted"/>
<evidence type="ECO:0000313" key="2">
    <source>
        <dbReference type="EMBL" id="MFC5818129.1"/>
    </source>
</evidence>
<evidence type="ECO:0000256" key="1">
    <source>
        <dbReference type="SAM" id="Phobius"/>
    </source>
</evidence>
<evidence type="ECO:0000313" key="3">
    <source>
        <dbReference type="Proteomes" id="UP001596096"/>
    </source>
</evidence>
<keyword evidence="1" id="KW-0472">Membrane</keyword>
<organism evidence="2 3">
    <name type="scientific">Nonomuraea harbinensis</name>
    <dbReference type="NCBI Taxonomy" id="1286938"/>
    <lineage>
        <taxon>Bacteria</taxon>
        <taxon>Bacillati</taxon>
        <taxon>Actinomycetota</taxon>
        <taxon>Actinomycetes</taxon>
        <taxon>Streptosporangiales</taxon>
        <taxon>Streptosporangiaceae</taxon>
        <taxon>Nonomuraea</taxon>
    </lineage>
</organism>
<dbReference type="Pfam" id="PF06912">
    <property type="entry name" value="DUF1275"/>
    <property type="match status" value="1"/>
</dbReference>
<feature type="transmembrane region" description="Helical" evidence="1">
    <location>
        <begin position="59"/>
        <end position="79"/>
    </location>
</feature>
<feature type="transmembrane region" description="Helical" evidence="1">
    <location>
        <begin position="144"/>
        <end position="165"/>
    </location>
</feature>
<feature type="transmembrane region" description="Helical" evidence="1">
    <location>
        <begin position="112"/>
        <end position="132"/>
    </location>
</feature>
<sequence>MGRERLDLPLTAMAVVLTVGTGAVDAASFIRLGGVFSSVMTGNLVVSGYAIGTADLAHLLTTVTAVIGYVLGVAAGTGVAGRGGMIAVLGAELLALVAFAVGWEVTGGRPSAVALHVLLVLTAMAMGLQSAAMRALGGRRVVSTTYLTGTLTGVIAALLTSGGLAGAMVRDIAILTAVVVGAAAGTLVVTLVPAALPAIPLVTVLAALTMAGLTRPR</sequence>
<accession>A0ABW1BZD5</accession>
<dbReference type="RefSeq" id="WP_219545970.1">
    <property type="nucleotide sequence ID" value="NZ_JAHKRN010000020.1"/>
</dbReference>
<reference evidence="3" key="1">
    <citation type="journal article" date="2019" name="Int. J. Syst. Evol. Microbiol.">
        <title>The Global Catalogue of Microorganisms (GCM) 10K type strain sequencing project: providing services to taxonomists for standard genome sequencing and annotation.</title>
        <authorList>
            <consortium name="The Broad Institute Genomics Platform"/>
            <consortium name="The Broad Institute Genome Sequencing Center for Infectious Disease"/>
            <person name="Wu L."/>
            <person name="Ma J."/>
        </authorList>
    </citation>
    <scope>NUCLEOTIDE SEQUENCE [LARGE SCALE GENOMIC DNA]</scope>
    <source>
        <strain evidence="3">CGMCC 4.7106</strain>
    </source>
</reference>
<comment type="caution">
    <text evidence="2">The sequence shown here is derived from an EMBL/GenBank/DDBJ whole genome shotgun (WGS) entry which is preliminary data.</text>
</comment>
<name>A0ABW1BZD5_9ACTN</name>
<dbReference type="PANTHER" id="PTHR37314:SF4">
    <property type="entry name" value="UPF0700 TRANSMEMBRANE PROTEIN YOAK"/>
    <property type="match status" value="1"/>
</dbReference>
<keyword evidence="1" id="KW-0812">Transmembrane</keyword>
<keyword evidence="1" id="KW-1133">Transmembrane helix</keyword>
<keyword evidence="3" id="KW-1185">Reference proteome</keyword>
<dbReference type="PANTHER" id="PTHR37314">
    <property type="entry name" value="SLR0142 PROTEIN"/>
    <property type="match status" value="1"/>
</dbReference>
<feature type="transmembrane region" description="Helical" evidence="1">
    <location>
        <begin position="85"/>
        <end position="105"/>
    </location>
</feature>
<protein>
    <submittedName>
        <fullName evidence="2">YoaK family protein</fullName>
    </submittedName>
</protein>